<sequence length="297" mass="32657">MPAFQFVPGALTADEIGAQIFAGDILVFRQVPALKALVRDIDAMVREGLGDAEPETAEARLAPDLFLTRVRKLRSQVRADKALMQLMGEAVAQVGLPPDDTYFDGLQLRLVPSSASHQGRRIMPLPPHRDSWGSNIAQQINWWAPLYPLARTRSIVVYPDYWSRPVENNTADWDYHELKKRMAEGRAETYPVLPTATVPLEPEEGWAVVIEPGDLLCFSAAHLHGSIADASGITRFSLETRTVSASHVQAGIGAPNLDGRAPRTTPEWFERIVDGQSLAEIYGSLSSAPKPYPLGKL</sequence>
<gene>
    <name evidence="1" type="ORF">FRZ44_12050</name>
</gene>
<dbReference type="RefSeq" id="WP_151176331.1">
    <property type="nucleotide sequence ID" value="NZ_CP042906.1"/>
</dbReference>
<evidence type="ECO:0000313" key="2">
    <source>
        <dbReference type="Proteomes" id="UP000326202"/>
    </source>
</evidence>
<accession>A0A5J6MMG7</accession>
<dbReference type="SUPFAM" id="SSF51197">
    <property type="entry name" value="Clavaminate synthase-like"/>
    <property type="match status" value="1"/>
</dbReference>
<dbReference type="OrthoDB" id="9770845at2"/>
<organism evidence="1 2">
    <name type="scientific">Hypericibacter terrae</name>
    <dbReference type="NCBI Taxonomy" id="2602015"/>
    <lineage>
        <taxon>Bacteria</taxon>
        <taxon>Pseudomonadati</taxon>
        <taxon>Pseudomonadota</taxon>
        <taxon>Alphaproteobacteria</taxon>
        <taxon>Rhodospirillales</taxon>
        <taxon>Dongiaceae</taxon>
        <taxon>Hypericibacter</taxon>
    </lineage>
</organism>
<reference evidence="1 2" key="1">
    <citation type="submission" date="2019-08" db="EMBL/GenBank/DDBJ databases">
        <title>Hyperibacter terrae gen. nov., sp. nov. and Hyperibacter viscosus sp. nov., two new members in the family Rhodospirillaceae isolated from the rhizosphere of Hypericum perforatum.</title>
        <authorList>
            <person name="Noviana Z."/>
        </authorList>
    </citation>
    <scope>NUCLEOTIDE SEQUENCE [LARGE SCALE GENOMIC DNA]</scope>
    <source>
        <strain evidence="1 2">R5913</strain>
    </source>
</reference>
<proteinExistence type="predicted"/>
<dbReference type="Proteomes" id="UP000326202">
    <property type="component" value="Chromosome"/>
</dbReference>
<dbReference type="AlphaFoldDB" id="A0A5J6MMG7"/>
<dbReference type="KEGG" id="htq:FRZ44_12050"/>
<protein>
    <recommendedName>
        <fullName evidence="3">Phytanoyl-CoA dioxygenase</fullName>
    </recommendedName>
</protein>
<evidence type="ECO:0000313" key="1">
    <source>
        <dbReference type="EMBL" id="QEX15916.1"/>
    </source>
</evidence>
<keyword evidence="2" id="KW-1185">Reference proteome</keyword>
<dbReference type="EMBL" id="CP042906">
    <property type="protein sequence ID" value="QEX15916.1"/>
    <property type="molecule type" value="Genomic_DNA"/>
</dbReference>
<evidence type="ECO:0008006" key="3">
    <source>
        <dbReference type="Google" id="ProtNLM"/>
    </source>
</evidence>
<name>A0A5J6MMG7_9PROT</name>